<evidence type="ECO:0000256" key="2">
    <source>
        <dbReference type="ARBA" id="ARBA00002713"/>
    </source>
</evidence>
<comment type="caution">
    <text evidence="10">The sequence shown here is derived from an EMBL/GenBank/DDBJ whole genome shotgun (WGS) entry which is preliminary data.</text>
</comment>
<comment type="function">
    <text evidence="2 9">Catalyzes the dehydration of D-mannonate.</text>
</comment>
<keyword evidence="11" id="KW-1185">Reference proteome</keyword>
<dbReference type="PANTHER" id="PTHR30387">
    <property type="entry name" value="MANNONATE DEHYDRATASE"/>
    <property type="match status" value="1"/>
</dbReference>
<dbReference type="EMBL" id="JAIFZM010000002">
    <property type="protein sequence ID" value="MCG3418259.1"/>
    <property type="molecule type" value="Genomic_DNA"/>
</dbReference>
<dbReference type="GO" id="GO:0008927">
    <property type="term" value="F:mannonate dehydratase activity"/>
    <property type="evidence" value="ECO:0007669"/>
    <property type="project" value="UniProtKB-UniRule"/>
</dbReference>
<protein>
    <recommendedName>
        <fullName evidence="5 9">Mannonate dehydratase</fullName>
        <ecNumber evidence="5 9">4.2.1.8</ecNumber>
    </recommendedName>
    <alternativeName>
        <fullName evidence="9">D-mannonate hydro-lyase</fullName>
    </alternativeName>
</protein>
<dbReference type="InterPro" id="IPR004628">
    <property type="entry name" value="Man_deHydtase"/>
</dbReference>
<evidence type="ECO:0000256" key="4">
    <source>
        <dbReference type="ARBA" id="ARBA00007389"/>
    </source>
</evidence>
<comment type="catalytic activity">
    <reaction evidence="1 9">
        <text>D-mannonate = 2-dehydro-3-deoxy-D-gluconate + H2O</text>
        <dbReference type="Rhea" id="RHEA:20097"/>
        <dbReference type="ChEBI" id="CHEBI:15377"/>
        <dbReference type="ChEBI" id="CHEBI:17767"/>
        <dbReference type="ChEBI" id="CHEBI:57990"/>
        <dbReference type="EC" id="4.2.1.8"/>
    </reaction>
</comment>
<accession>A0AAW5B3V3</accession>
<dbReference type="NCBIfam" id="NF003027">
    <property type="entry name" value="PRK03906.1"/>
    <property type="match status" value="2"/>
</dbReference>
<dbReference type="RefSeq" id="WP_238018340.1">
    <property type="nucleotide sequence ID" value="NZ_JAIFZM010000002.1"/>
</dbReference>
<keyword evidence="6 9" id="KW-0408">Iron</keyword>
<evidence type="ECO:0000256" key="8">
    <source>
        <dbReference type="ARBA" id="ARBA00023239"/>
    </source>
</evidence>
<reference evidence="10 11" key="1">
    <citation type="journal article" date="2022" name="Evol. Bioinform. Online">
        <title>Draft Genome Sequence of Oceanobacillus jordanicus Strain GSFE11, a Halotolerant Plant Growth-Promoting Bacterial Endophyte Isolated From the Jordan Valley.</title>
        <authorList>
            <person name="Alhindi T."/>
            <person name="Albdaiwi R."/>
        </authorList>
    </citation>
    <scope>NUCLEOTIDE SEQUENCE [LARGE SCALE GENOMIC DNA]</scope>
    <source>
        <strain evidence="10 11">GSFE11</strain>
    </source>
</reference>
<dbReference type="NCBIfam" id="TIGR00695">
    <property type="entry name" value="uxuA"/>
    <property type="match status" value="2"/>
</dbReference>
<name>A0AAW5B3V3_9BACI</name>
<comment type="pathway">
    <text evidence="3 9">Carbohydrate metabolism; pentose and glucuronate interconversion.</text>
</comment>
<dbReference type="GO" id="GO:0008198">
    <property type="term" value="F:ferrous iron binding"/>
    <property type="evidence" value="ECO:0007669"/>
    <property type="project" value="TreeGrafter"/>
</dbReference>
<dbReference type="InterPro" id="IPR036237">
    <property type="entry name" value="Xyl_isomerase-like_sf"/>
</dbReference>
<organism evidence="10 11">
    <name type="scientific">Oceanobacillus jordanicus</name>
    <dbReference type="NCBI Taxonomy" id="2867266"/>
    <lineage>
        <taxon>Bacteria</taxon>
        <taxon>Bacillati</taxon>
        <taxon>Bacillota</taxon>
        <taxon>Bacilli</taxon>
        <taxon>Bacillales</taxon>
        <taxon>Bacillaceae</taxon>
        <taxon>Oceanobacillus</taxon>
    </lineage>
</organism>
<evidence type="ECO:0000256" key="6">
    <source>
        <dbReference type="ARBA" id="ARBA00023004"/>
    </source>
</evidence>
<sequence>MNITFRWFGRDNDTVSLEDIRQIPGVKGIVWALHKVPAGDVWTEEAIEEEVKYIQSHGFHAEVVESVNIHESIKIGNADRDRYIANYKETIKNLAKHGVKVICYNFMPVFDWVRTNMKEPLPDGSTALFFEKKIVENINLQTMANDVINSSDLTLPGWEPERLAKIEELLEEYESVTEDDLWDNLAYFLDEVLPVAESHGVKLAIHPDDPPWSVFNLPRIMKNDADIKRLYSLSDSPSNTLTFCSGALGANRENDTVEIIKNVAEKAPFLHVRNVKIFENGNFIETSHLSADGNIDIKNIMKQLSDINYDGYIRPDHGRHIWNEVSRPGYGLYDRALGIMYLNGLWDAFQSVKKEEANYVSSTRES</sequence>
<keyword evidence="7 9" id="KW-0464">Manganese</keyword>
<evidence type="ECO:0000313" key="11">
    <source>
        <dbReference type="Proteomes" id="UP001199631"/>
    </source>
</evidence>
<dbReference type="PANTHER" id="PTHR30387:SF2">
    <property type="entry name" value="MANNONATE DEHYDRATASE"/>
    <property type="match status" value="1"/>
</dbReference>
<dbReference type="Pfam" id="PF03786">
    <property type="entry name" value="UxuA"/>
    <property type="match status" value="1"/>
</dbReference>
<keyword evidence="8 9" id="KW-0456">Lyase</keyword>
<dbReference type="Proteomes" id="UP001199631">
    <property type="component" value="Unassembled WGS sequence"/>
</dbReference>
<comment type="cofactor">
    <cofactor evidence="9">
        <name>Fe(2+)</name>
        <dbReference type="ChEBI" id="CHEBI:29033"/>
    </cofactor>
    <cofactor evidence="9">
        <name>Mn(2+)</name>
        <dbReference type="ChEBI" id="CHEBI:29035"/>
    </cofactor>
</comment>
<dbReference type="SUPFAM" id="SSF51658">
    <property type="entry name" value="Xylose isomerase-like"/>
    <property type="match status" value="1"/>
</dbReference>
<proteinExistence type="inferred from homology"/>
<evidence type="ECO:0000256" key="7">
    <source>
        <dbReference type="ARBA" id="ARBA00023211"/>
    </source>
</evidence>
<dbReference type="Gene3D" id="3.20.20.150">
    <property type="entry name" value="Divalent-metal-dependent TIM barrel enzymes"/>
    <property type="match status" value="1"/>
</dbReference>
<evidence type="ECO:0000256" key="3">
    <source>
        <dbReference type="ARBA" id="ARBA00004892"/>
    </source>
</evidence>
<dbReference type="EC" id="4.2.1.8" evidence="5 9"/>
<evidence type="ECO:0000256" key="9">
    <source>
        <dbReference type="HAMAP-Rule" id="MF_00106"/>
    </source>
</evidence>
<evidence type="ECO:0000256" key="5">
    <source>
        <dbReference type="ARBA" id="ARBA00012927"/>
    </source>
</evidence>
<gene>
    <name evidence="9 10" type="primary">uxuA</name>
    <name evidence="10" type="ORF">K3T81_03760</name>
</gene>
<comment type="similarity">
    <text evidence="4 9">Belongs to the mannonate dehydratase family.</text>
</comment>
<dbReference type="PIRSF" id="PIRSF016049">
    <property type="entry name" value="Man_dehyd"/>
    <property type="match status" value="1"/>
</dbReference>
<evidence type="ECO:0000256" key="1">
    <source>
        <dbReference type="ARBA" id="ARBA00001794"/>
    </source>
</evidence>
<dbReference type="HAMAP" id="MF_00106">
    <property type="entry name" value="UxuA"/>
    <property type="match status" value="1"/>
</dbReference>
<evidence type="ECO:0000313" key="10">
    <source>
        <dbReference type="EMBL" id="MCG3418259.1"/>
    </source>
</evidence>
<dbReference type="GO" id="GO:0042840">
    <property type="term" value="P:D-glucuronate catabolic process"/>
    <property type="evidence" value="ECO:0007669"/>
    <property type="project" value="TreeGrafter"/>
</dbReference>
<dbReference type="GO" id="GO:0030145">
    <property type="term" value="F:manganese ion binding"/>
    <property type="evidence" value="ECO:0007669"/>
    <property type="project" value="TreeGrafter"/>
</dbReference>
<dbReference type="AlphaFoldDB" id="A0AAW5B3V3"/>